<reference evidence="1" key="1">
    <citation type="journal article" date="2020" name="Fungal Divers.">
        <title>Resolving the Mortierellaceae phylogeny through synthesis of multi-gene phylogenetics and phylogenomics.</title>
        <authorList>
            <person name="Vandepol N."/>
            <person name="Liber J."/>
            <person name="Desiro A."/>
            <person name="Na H."/>
            <person name="Kennedy M."/>
            <person name="Barry K."/>
            <person name="Grigoriev I.V."/>
            <person name="Miller A.N."/>
            <person name="O'Donnell K."/>
            <person name="Stajich J.E."/>
            <person name="Bonito G."/>
        </authorList>
    </citation>
    <scope>NUCLEOTIDE SEQUENCE</scope>
    <source>
        <strain evidence="1">MES-2147</strain>
    </source>
</reference>
<gene>
    <name evidence="1" type="ORF">BGZ65_007639</name>
</gene>
<dbReference type="AlphaFoldDB" id="A0A9P6MFT9"/>
<comment type="caution">
    <text evidence="1">The sequence shown here is derived from an EMBL/GenBank/DDBJ whole genome shotgun (WGS) entry which is preliminary data.</text>
</comment>
<dbReference type="Proteomes" id="UP000749646">
    <property type="component" value="Unassembled WGS sequence"/>
</dbReference>
<dbReference type="GO" id="GO:0005739">
    <property type="term" value="C:mitochondrion"/>
    <property type="evidence" value="ECO:0007669"/>
    <property type="project" value="InterPro"/>
</dbReference>
<protein>
    <submittedName>
        <fullName evidence="1">Uncharacterized protein</fullName>
    </submittedName>
</protein>
<dbReference type="PROSITE" id="PS51353">
    <property type="entry name" value="ARSC"/>
    <property type="match status" value="1"/>
</dbReference>
<accession>A0A9P6MFT9</accession>
<dbReference type="InterPro" id="IPR036249">
    <property type="entry name" value="Thioredoxin-like_sf"/>
</dbReference>
<sequence>MRPPMITIYHNPKLPVSREALKLLKTAAAKQKFRVDLVQAKYESPTEIQVKAICGYLGKGSLAKGARLVLVPEAPLASTVEQVIETLQAKPTYLKKPLIVDWVKGRAVIADPPYIATAFVKGVGLKEDAK</sequence>
<organism evidence="1 2">
    <name type="scientific">Modicella reniformis</name>
    <dbReference type="NCBI Taxonomy" id="1440133"/>
    <lineage>
        <taxon>Eukaryota</taxon>
        <taxon>Fungi</taxon>
        <taxon>Fungi incertae sedis</taxon>
        <taxon>Mucoromycota</taxon>
        <taxon>Mortierellomycotina</taxon>
        <taxon>Mortierellomycetes</taxon>
        <taxon>Mortierellales</taxon>
        <taxon>Mortierellaceae</taxon>
        <taxon>Modicella</taxon>
    </lineage>
</organism>
<name>A0A9P6MFT9_9FUNG</name>
<dbReference type="InterPro" id="IPR012882">
    <property type="entry name" value="Fmp46"/>
</dbReference>
<proteinExistence type="predicted"/>
<keyword evidence="2" id="KW-1185">Reference proteome</keyword>
<evidence type="ECO:0000313" key="1">
    <source>
        <dbReference type="EMBL" id="KAF9996783.1"/>
    </source>
</evidence>
<dbReference type="InterPro" id="IPR006660">
    <property type="entry name" value="Arsenate_reductase-like"/>
</dbReference>
<evidence type="ECO:0000313" key="2">
    <source>
        <dbReference type="Proteomes" id="UP000749646"/>
    </source>
</evidence>
<dbReference type="EMBL" id="JAAAHW010001110">
    <property type="protein sequence ID" value="KAF9996783.1"/>
    <property type="molecule type" value="Genomic_DNA"/>
</dbReference>
<dbReference type="GO" id="GO:0016491">
    <property type="term" value="F:oxidoreductase activity"/>
    <property type="evidence" value="ECO:0007669"/>
    <property type="project" value="InterPro"/>
</dbReference>
<dbReference type="Gene3D" id="3.40.30.10">
    <property type="entry name" value="Glutaredoxin"/>
    <property type="match status" value="1"/>
</dbReference>
<dbReference type="SUPFAM" id="SSF52833">
    <property type="entry name" value="Thioredoxin-like"/>
    <property type="match status" value="1"/>
</dbReference>
<dbReference type="Pfam" id="PF07955">
    <property type="entry name" value="DUF1687"/>
    <property type="match status" value="1"/>
</dbReference>
<dbReference type="OrthoDB" id="59229at2759"/>